<proteinExistence type="predicted"/>
<gene>
    <name evidence="2" type="ORF">AS52_04027</name>
</gene>
<protein>
    <submittedName>
        <fullName evidence="2">Uncharacterized protein</fullName>
    </submittedName>
</protein>
<evidence type="ECO:0000256" key="1">
    <source>
        <dbReference type="SAM" id="Phobius"/>
    </source>
</evidence>
<dbReference type="AlphaFoldDB" id="A0A806TV14"/>
<dbReference type="Proteomes" id="UP000036410">
    <property type="component" value="Chromosome"/>
</dbReference>
<keyword evidence="1" id="KW-0472">Membrane</keyword>
<accession>A0A806TV14</accession>
<dbReference type="EMBL" id="CP010586">
    <property type="protein sequence ID" value="AKP78987.1"/>
    <property type="molecule type" value="Genomic_DNA"/>
</dbReference>
<feature type="transmembrane region" description="Helical" evidence="1">
    <location>
        <begin position="12"/>
        <end position="30"/>
    </location>
</feature>
<keyword evidence="1" id="KW-1133">Transmembrane helix</keyword>
<evidence type="ECO:0000313" key="3">
    <source>
        <dbReference type="Proteomes" id="UP000036410"/>
    </source>
</evidence>
<organism evidence="2 3">
    <name type="scientific">Priestia megaterium Q3</name>
    <dbReference type="NCBI Taxonomy" id="1452722"/>
    <lineage>
        <taxon>Bacteria</taxon>
        <taxon>Bacillati</taxon>
        <taxon>Bacillota</taxon>
        <taxon>Bacilli</taxon>
        <taxon>Bacillales</taxon>
        <taxon>Bacillaceae</taxon>
        <taxon>Priestia</taxon>
    </lineage>
</organism>
<sequence>MFLHMSGGLRVCLFIVGIALKVTAVLTLIFEMNLVPIHGRSLTYYAEAIGMKLPIICFVLGFFCVAASFYLPAKNRRTSK</sequence>
<keyword evidence="1" id="KW-0812">Transmembrane</keyword>
<evidence type="ECO:0000313" key="2">
    <source>
        <dbReference type="EMBL" id="AKP78987.1"/>
    </source>
</evidence>
<feature type="transmembrane region" description="Helical" evidence="1">
    <location>
        <begin position="50"/>
        <end position="71"/>
    </location>
</feature>
<dbReference type="InterPro" id="IPR058887">
    <property type="entry name" value="YuzI-like"/>
</dbReference>
<name>A0A806TV14_PRIMG</name>
<reference evidence="2 3" key="1">
    <citation type="submission" date="2015-01" db="EMBL/GenBank/DDBJ databases">
        <title>Genome sequence of bacillus megaterium Q3.</title>
        <authorList>
            <person name="Wang Y."/>
            <person name="Luo K."/>
            <person name="Bai L."/>
            <person name="Luo F."/>
        </authorList>
    </citation>
    <scope>NUCLEOTIDE SEQUENCE [LARGE SCALE GENOMIC DNA]</scope>
    <source>
        <strain evidence="2 3">Q3</strain>
    </source>
</reference>
<dbReference type="Pfam" id="PF26135">
    <property type="entry name" value="YuzI"/>
    <property type="match status" value="1"/>
</dbReference>